<dbReference type="STRING" id="1262585.BJI46_00910"/>
<evidence type="ECO:0000259" key="3">
    <source>
        <dbReference type="PROSITE" id="PS50883"/>
    </source>
</evidence>
<name>A0A1E7RFH0_9GAMM</name>
<evidence type="ECO:0000259" key="4">
    <source>
        <dbReference type="PROSITE" id="PS50887"/>
    </source>
</evidence>
<dbReference type="OrthoDB" id="9804951at2"/>
<dbReference type="Proteomes" id="UP000185895">
    <property type="component" value="Unassembled WGS sequence"/>
</dbReference>
<evidence type="ECO:0000313" key="7">
    <source>
        <dbReference type="Proteomes" id="UP000185895"/>
    </source>
</evidence>
<keyword evidence="1" id="KW-0472">Membrane</keyword>
<feature type="domain" description="GGDEF" evidence="4">
    <location>
        <begin position="288"/>
        <end position="420"/>
    </location>
</feature>
<feature type="coiled-coil region" evidence="2">
    <location>
        <begin position="237"/>
        <end position="264"/>
    </location>
</feature>
<evidence type="ECO:0000313" key="6">
    <source>
        <dbReference type="EMBL" id="OEY98114.1"/>
    </source>
</evidence>
<dbReference type="CDD" id="cd01949">
    <property type="entry name" value="GGDEF"/>
    <property type="match status" value="1"/>
</dbReference>
<dbReference type="InterPro" id="IPR052155">
    <property type="entry name" value="Biofilm_reg_signaling"/>
</dbReference>
<sequence>MIHIEYSIPLVLISIVVAIVACYLALLVRQLMFTQPHQKAEKWILVGGGAILGLAIWLMHYIGMLACSFPDGYYFDIQFTIISYFIAAIAATFALWLNSRQVISLPRLMIGAVLLGLGISGMHYTGMMGLNIPGYKISYDPIVVVLSVFIAIGGATLSFFLSAKYKHTTNDSPRYMLILTASILGMSIVGMHYLGMSAVEFIRVDHIQLPTSIQNHAIFIFSIILILGLVCAIIIFVSLLERRLQEKDIALHSLNQQLEKAIQQNHLTKLPNRAFLNENVPKILIAGNHIAFLHLDLDYFKVVNDAYGHQVGDQLLQKVVERIYQVLLKNMTFIHLGGDEFLLITAVTRIDRLKILANRILREIHHSYYIADKEIKISASMGIALYPEHGNNLQELLINADIAMYAAKDQGRNSYSFYDPSIDTQKIKERSQLLNELNKAVADRQFVLFYQPKYTPAGVLSGLEALIRWQHPKLGIVGPNYFIEIIENTGLIIDVGYWVMEQACKQIQQWEKEQKDYFPVSINLSALQFEHQYLLERLSAVINKYGIQAKHLMIEVTETTAMRKIDKSVQNFKRLRELGILIAIDDFGTGYSSFSYLKDLPVDELKIDRGFIVDVESNYKQEIILASIIELATKLGLIVTAEGVENVKQVEILAKLGCQQIQGFYFSKPVPATELPLE</sequence>
<feature type="transmembrane region" description="Helical" evidence="1">
    <location>
        <begin position="6"/>
        <end position="31"/>
    </location>
</feature>
<dbReference type="SMART" id="SM00052">
    <property type="entry name" value="EAL"/>
    <property type="match status" value="1"/>
</dbReference>
<feature type="transmembrane region" description="Helical" evidence="1">
    <location>
        <begin position="43"/>
        <end position="62"/>
    </location>
</feature>
<feature type="transmembrane region" description="Helical" evidence="1">
    <location>
        <begin position="216"/>
        <end position="240"/>
    </location>
</feature>
<evidence type="ECO:0000256" key="2">
    <source>
        <dbReference type="SAM" id="Coils"/>
    </source>
</evidence>
<reference evidence="6 7" key="1">
    <citation type="submission" date="2016-09" db="EMBL/GenBank/DDBJ databases">
        <authorList>
            <person name="Capua I."/>
            <person name="De Benedictis P."/>
            <person name="Joannis T."/>
            <person name="Lombin L.H."/>
            <person name="Cattoli G."/>
        </authorList>
    </citation>
    <scope>NUCLEOTIDE SEQUENCE [LARGE SCALE GENOMIC DNA]</scope>
    <source>
        <strain evidence="6 7">ANC 4671</strain>
    </source>
</reference>
<dbReference type="SUPFAM" id="SSF141868">
    <property type="entry name" value="EAL domain-like"/>
    <property type="match status" value="1"/>
</dbReference>
<keyword evidence="2" id="KW-0175">Coiled coil</keyword>
<organism evidence="6 7">
    <name type="scientific">Acinetobacter qingfengensis</name>
    <dbReference type="NCBI Taxonomy" id="1262585"/>
    <lineage>
        <taxon>Bacteria</taxon>
        <taxon>Pseudomonadati</taxon>
        <taxon>Pseudomonadota</taxon>
        <taxon>Gammaproteobacteria</taxon>
        <taxon>Moraxellales</taxon>
        <taxon>Moraxellaceae</taxon>
        <taxon>Acinetobacter</taxon>
    </lineage>
</organism>
<dbReference type="Pfam" id="PF00990">
    <property type="entry name" value="GGDEF"/>
    <property type="match status" value="1"/>
</dbReference>
<evidence type="ECO:0000259" key="5">
    <source>
        <dbReference type="PROSITE" id="PS50924"/>
    </source>
</evidence>
<dbReference type="AlphaFoldDB" id="A0A1E7RFH0"/>
<evidence type="ECO:0000256" key="1">
    <source>
        <dbReference type="PROSITE-ProRule" id="PRU00244"/>
    </source>
</evidence>
<dbReference type="SMART" id="SM00267">
    <property type="entry name" value="GGDEF"/>
    <property type="match status" value="1"/>
</dbReference>
<comment type="caution">
    <text evidence="6">The sequence shown here is derived from an EMBL/GenBank/DDBJ whole genome shotgun (WGS) entry which is preliminary data.</text>
</comment>
<dbReference type="PANTHER" id="PTHR44757">
    <property type="entry name" value="DIGUANYLATE CYCLASE DGCP"/>
    <property type="match status" value="1"/>
</dbReference>
<dbReference type="InterPro" id="IPR000160">
    <property type="entry name" value="GGDEF_dom"/>
</dbReference>
<dbReference type="InterPro" id="IPR029787">
    <property type="entry name" value="Nucleotide_cyclase"/>
</dbReference>
<feature type="transmembrane region" description="Helical" evidence="1">
    <location>
        <begin position="108"/>
        <end position="130"/>
    </location>
</feature>
<dbReference type="InterPro" id="IPR035919">
    <property type="entry name" value="EAL_sf"/>
</dbReference>
<feature type="transmembrane region" description="Helical" evidence="1">
    <location>
        <begin position="142"/>
        <end position="163"/>
    </location>
</feature>
<protein>
    <submittedName>
        <fullName evidence="6">Diguanylate cyclase</fullName>
    </submittedName>
</protein>
<dbReference type="GO" id="GO:0016020">
    <property type="term" value="C:membrane"/>
    <property type="evidence" value="ECO:0007669"/>
    <property type="project" value="UniProtKB-UniRule"/>
</dbReference>
<dbReference type="Gene3D" id="3.30.70.270">
    <property type="match status" value="1"/>
</dbReference>
<dbReference type="Pfam" id="PF00563">
    <property type="entry name" value="EAL"/>
    <property type="match status" value="1"/>
</dbReference>
<dbReference type="InterPro" id="IPR043128">
    <property type="entry name" value="Rev_trsase/Diguanyl_cyclase"/>
</dbReference>
<dbReference type="PROSITE" id="PS50883">
    <property type="entry name" value="EAL"/>
    <property type="match status" value="1"/>
</dbReference>
<dbReference type="PROSITE" id="PS50887">
    <property type="entry name" value="GGDEF"/>
    <property type="match status" value="1"/>
</dbReference>
<dbReference type="InterPro" id="IPR005330">
    <property type="entry name" value="MHYT_dom"/>
</dbReference>
<feature type="transmembrane region" description="Helical" evidence="1">
    <location>
        <begin position="74"/>
        <end position="96"/>
    </location>
</feature>
<keyword evidence="7" id="KW-1185">Reference proteome</keyword>
<dbReference type="Pfam" id="PF03707">
    <property type="entry name" value="MHYT"/>
    <property type="match status" value="4"/>
</dbReference>
<dbReference type="PROSITE" id="PS50924">
    <property type="entry name" value="MHYT"/>
    <property type="match status" value="1"/>
</dbReference>
<feature type="domain" description="EAL" evidence="3">
    <location>
        <begin position="430"/>
        <end position="678"/>
    </location>
</feature>
<feature type="transmembrane region" description="Helical" evidence="1">
    <location>
        <begin position="175"/>
        <end position="196"/>
    </location>
</feature>
<dbReference type="CDD" id="cd01948">
    <property type="entry name" value="EAL"/>
    <property type="match status" value="1"/>
</dbReference>
<dbReference type="SUPFAM" id="SSF55073">
    <property type="entry name" value="Nucleotide cyclase"/>
    <property type="match status" value="1"/>
</dbReference>
<dbReference type="NCBIfam" id="TIGR00254">
    <property type="entry name" value="GGDEF"/>
    <property type="match status" value="1"/>
</dbReference>
<dbReference type="EMBL" id="MKKK01000001">
    <property type="protein sequence ID" value="OEY98114.1"/>
    <property type="molecule type" value="Genomic_DNA"/>
</dbReference>
<dbReference type="PANTHER" id="PTHR44757:SF2">
    <property type="entry name" value="BIOFILM ARCHITECTURE MAINTENANCE PROTEIN MBAA"/>
    <property type="match status" value="1"/>
</dbReference>
<keyword evidence="1" id="KW-0812">Transmembrane</keyword>
<feature type="domain" description="MHYT" evidence="5">
    <location>
        <begin position="6"/>
        <end position="202"/>
    </location>
</feature>
<keyword evidence="1" id="KW-1133">Transmembrane helix</keyword>
<proteinExistence type="predicted"/>
<dbReference type="Gene3D" id="3.20.20.450">
    <property type="entry name" value="EAL domain"/>
    <property type="match status" value="1"/>
</dbReference>
<gene>
    <name evidence="6" type="ORF">BJI46_00910</name>
</gene>
<dbReference type="InterPro" id="IPR001633">
    <property type="entry name" value="EAL_dom"/>
</dbReference>
<accession>A0A1E7RFH0</accession>
<dbReference type="RefSeq" id="WP_070068494.1">
    <property type="nucleotide sequence ID" value="NZ_MKKK01000001.1"/>
</dbReference>